<dbReference type="Proteomes" id="UP001056429">
    <property type="component" value="Unassembled WGS sequence"/>
</dbReference>
<evidence type="ECO:0000256" key="2">
    <source>
        <dbReference type="ARBA" id="ARBA00023015"/>
    </source>
</evidence>
<dbReference type="Gene3D" id="3.20.80.10">
    <property type="entry name" value="Regulatory factor, effector binding domain"/>
    <property type="match status" value="1"/>
</dbReference>
<reference evidence="6" key="2">
    <citation type="submission" date="2021-04" db="EMBL/GenBank/DDBJ databases">
        <authorList>
            <person name="Dong X."/>
        </authorList>
    </citation>
    <scope>NUCLEOTIDE SEQUENCE</scope>
    <source>
        <strain evidence="6">ZWT</strain>
    </source>
</reference>
<keyword evidence="4" id="KW-0804">Transcription</keyword>
<dbReference type="Pfam" id="PF13411">
    <property type="entry name" value="MerR_1"/>
    <property type="match status" value="1"/>
</dbReference>
<dbReference type="EMBL" id="JAGSOJ010000004">
    <property type="protein sequence ID" value="MCM1991787.1"/>
    <property type="molecule type" value="Genomic_DNA"/>
</dbReference>
<evidence type="ECO:0000259" key="5">
    <source>
        <dbReference type="PROSITE" id="PS50937"/>
    </source>
</evidence>
<evidence type="ECO:0000256" key="1">
    <source>
        <dbReference type="ARBA" id="ARBA00022491"/>
    </source>
</evidence>
<reference evidence="6" key="1">
    <citation type="journal article" date="2021" name="mSystems">
        <title>Bacteria and Archaea Synergistically Convert Glycine Betaine to Biogenic Methane in the Formosa Cold Seep of the South China Sea.</title>
        <authorList>
            <person name="Li L."/>
            <person name="Zhang W."/>
            <person name="Zhang S."/>
            <person name="Song L."/>
            <person name="Sun Q."/>
            <person name="Zhang H."/>
            <person name="Xiang H."/>
            <person name="Dong X."/>
        </authorList>
    </citation>
    <scope>NUCLEOTIDE SEQUENCE</scope>
    <source>
        <strain evidence="6">ZWT</strain>
    </source>
</reference>
<dbReference type="SMART" id="SM00422">
    <property type="entry name" value="HTH_MERR"/>
    <property type="match status" value="1"/>
</dbReference>
<dbReference type="PROSITE" id="PS50937">
    <property type="entry name" value="HTH_MERR_2"/>
    <property type="match status" value="1"/>
</dbReference>
<evidence type="ECO:0000256" key="3">
    <source>
        <dbReference type="ARBA" id="ARBA00023125"/>
    </source>
</evidence>
<dbReference type="RefSeq" id="WP_250860926.1">
    <property type="nucleotide sequence ID" value="NZ_JAGSOJ010000004.1"/>
</dbReference>
<organism evidence="6 7">
    <name type="scientific">Oceanirhabdus seepicola</name>
    <dbReference type="NCBI Taxonomy" id="2828781"/>
    <lineage>
        <taxon>Bacteria</taxon>
        <taxon>Bacillati</taxon>
        <taxon>Bacillota</taxon>
        <taxon>Clostridia</taxon>
        <taxon>Eubacteriales</taxon>
        <taxon>Clostridiaceae</taxon>
        <taxon>Oceanirhabdus</taxon>
    </lineage>
</organism>
<proteinExistence type="predicted"/>
<sequence length="271" mass="32260">MKEYYLIGEVAKIFDISADTLRHYDKIGLLKPIKLKNKIYRYYGVKQFDLLYMIQSLRLVDMSLNDIKVILYDKNLKKFSDYLGKQQIDIENQINDLIMMKESINKLKYRIDNLDRDINEIYIKKSPKMWAITMPIESDEDKFNLKNIIELNNKIDSKWASISDFVFFSRKKELLQHKVKYVKCGMISEYKGEFKSCKVQVIPNRLYAFSVYRGNYGDITDTYSKMIDWIDKNGYLIEDDAMEKSIISLSDKEDENEYIIEIWIPIKVKKS</sequence>
<evidence type="ECO:0000313" key="7">
    <source>
        <dbReference type="Proteomes" id="UP001056429"/>
    </source>
</evidence>
<keyword evidence="1" id="KW-0678">Repressor</keyword>
<name>A0A9J6P5E2_9CLOT</name>
<dbReference type="Pfam" id="PF06445">
    <property type="entry name" value="GyrI-like"/>
    <property type="match status" value="1"/>
</dbReference>
<dbReference type="GO" id="GO:0003677">
    <property type="term" value="F:DNA binding"/>
    <property type="evidence" value="ECO:0007669"/>
    <property type="project" value="UniProtKB-KW"/>
</dbReference>
<dbReference type="SMART" id="SM00871">
    <property type="entry name" value="AraC_E_bind"/>
    <property type="match status" value="1"/>
</dbReference>
<gene>
    <name evidence="6" type="ORF">KDK92_18770</name>
</gene>
<dbReference type="SUPFAM" id="SSF46955">
    <property type="entry name" value="Putative DNA-binding domain"/>
    <property type="match status" value="1"/>
</dbReference>
<dbReference type="InterPro" id="IPR010499">
    <property type="entry name" value="AraC_E-bd"/>
</dbReference>
<dbReference type="InterPro" id="IPR000551">
    <property type="entry name" value="MerR-type_HTH_dom"/>
</dbReference>
<accession>A0A9J6P5E2</accession>
<keyword evidence="3" id="KW-0238">DNA-binding</keyword>
<dbReference type="InterPro" id="IPR011256">
    <property type="entry name" value="Reg_factor_effector_dom_sf"/>
</dbReference>
<dbReference type="InterPro" id="IPR047057">
    <property type="entry name" value="MerR_fam"/>
</dbReference>
<protein>
    <submittedName>
        <fullName evidence="6">MerR family transcriptional regulator</fullName>
    </submittedName>
</protein>
<dbReference type="PANTHER" id="PTHR30204:SF69">
    <property type="entry name" value="MERR-FAMILY TRANSCRIPTIONAL REGULATOR"/>
    <property type="match status" value="1"/>
</dbReference>
<keyword evidence="2" id="KW-0805">Transcription regulation</keyword>
<dbReference type="AlphaFoldDB" id="A0A9J6P5E2"/>
<dbReference type="SUPFAM" id="SSF55136">
    <property type="entry name" value="Probable bacterial effector-binding domain"/>
    <property type="match status" value="1"/>
</dbReference>
<dbReference type="Gene3D" id="1.10.1660.10">
    <property type="match status" value="1"/>
</dbReference>
<dbReference type="InterPro" id="IPR009061">
    <property type="entry name" value="DNA-bd_dom_put_sf"/>
</dbReference>
<evidence type="ECO:0000256" key="4">
    <source>
        <dbReference type="ARBA" id="ARBA00023163"/>
    </source>
</evidence>
<comment type="caution">
    <text evidence="6">The sequence shown here is derived from an EMBL/GenBank/DDBJ whole genome shotgun (WGS) entry which is preliminary data.</text>
</comment>
<dbReference type="PANTHER" id="PTHR30204">
    <property type="entry name" value="REDOX-CYCLING DRUG-SENSING TRANSCRIPTIONAL ACTIVATOR SOXR"/>
    <property type="match status" value="1"/>
</dbReference>
<keyword evidence="7" id="KW-1185">Reference proteome</keyword>
<evidence type="ECO:0000313" key="6">
    <source>
        <dbReference type="EMBL" id="MCM1991787.1"/>
    </source>
</evidence>
<dbReference type="GO" id="GO:0003700">
    <property type="term" value="F:DNA-binding transcription factor activity"/>
    <property type="evidence" value="ECO:0007669"/>
    <property type="project" value="InterPro"/>
</dbReference>
<dbReference type="InterPro" id="IPR029442">
    <property type="entry name" value="GyrI-like"/>
</dbReference>
<feature type="domain" description="HTH merR-type" evidence="5">
    <location>
        <begin position="4"/>
        <end position="73"/>
    </location>
</feature>